<name>A0A6A4I795_9AGAR</name>
<accession>A0A6A4I795</accession>
<keyword evidence="2" id="KW-1185">Reference proteome</keyword>
<evidence type="ECO:0000313" key="1">
    <source>
        <dbReference type="EMBL" id="KAE9404694.1"/>
    </source>
</evidence>
<dbReference type="AlphaFoldDB" id="A0A6A4I795"/>
<proteinExistence type="predicted"/>
<reference evidence="1" key="1">
    <citation type="journal article" date="2019" name="Environ. Microbiol.">
        <title>Fungal ecological strategies reflected in gene transcription - a case study of two litter decomposers.</title>
        <authorList>
            <person name="Barbi F."/>
            <person name="Kohler A."/>
            <person name="Barry K."/>
            <person name="Baskaran P."/>
            <person name="Daum C."/>
            <person name="Fauchery L."/>
            <person name="Ihrmark K."/>
            <person name="Kuo A."/>
            <person name="LaButti K."/>
            <person name="Lipzen A."/>
            <person name="Morin E."/>
            <person name="Grigoriev I.V."/>
            <person name="Henrissat B."/>
            <person name="Lindahl B."/>
            <person name="Martin F."/>
        </authorList>
    </citation>
    <scope>NUCLEOTIDE SEQUENCE</scope>
    <source>
        <strain evidence="1">JB14</strain>
    </source>
</reference>
<dbReference type="OrthoDB" id="2104739at2759"/>
<evidence type="ECO:0000313" key="2">
    <source>
        <dbReference type="Proteomes" id="UP000799118"/>
    </source>
</evidence>
<feature type="non-terminal residue" evidence="1">
    <location>
        <position position="1"/>
    </location>
</feature>
<dbReference type="Proteomes" id="UP000799118">
    <property type="component" value="Unassembled WGS sequence"/>
</dbReference>
<sequence>LALPDSGLLALHAVCARVTHMAGLQKYFVELEDMDDADETMVTEDNLHLLDSLLLLSPLAVSVY</sequence>
<organism evidence="1 2">
    <name type="scientific">Gymnopus androsaceus JB14</name>
    <dbReference type="NCBI Taxonomy" id="1447944"/>
    <lineage>
        <taxon>Eukaryota</taxon>
        <taxon>Fungi</taxon>
        <taxon>Dikarya</taxon>
        <taxon>Basidiomycota</taxon>
        <taxon>Agaricomycotina</taxon>
        <taxon>Agaricomycetes</taxon>
        <taxon>Agaricomycetidae</taxon>
        <taxon>Agaricales</taxon>
        <taxon>Marasmiineae</taxon>
        <taxon>Omphalotaceae</taxon>
        <taxon>Gymnopus</taxon>
    </lineage>
</organism>
<protein>
    <submittedName>
        <fullName evidence="1">Uncharacterized protein</fullName>
    </submittedName>
</protein>
<gene>
    <name evidence="1" type="ORF">BT96DRAFT_813247</name>
</gene>
<dbReference type="EMBL" id="ML769414">
    <property type="protein sequence ID" value="KAE9404694.1"/>
    <property type="molecule type" value="Genomic_DNA"/>
</dbReference>